<sequence>MRDRRVMISRLLIVGVLGWTGISAAADQVFDPPLPVDQRVTPTLFNDTRVVAYEYDSNRTYPIKARVNVLSEIAVPDHEKIIAWYPSADEKRGWPYTISADKRHVFIMPVQAGTVNTATLLTDKHSYLLTFEAANAGIWFQRVSWTGTDDDSAGLPAQYEAQPDMQPEAVDQQNIAPDNPNVPGGSGPDLQNMFVDYAIQGDEEFTPTLVADDGKFTWFRLPPSVQELPALFVLNDKKESELVNYTVDQNGLMKAQRTAHAWLLKLGDEEVHVTVKPAQSKSWFGWLR</sequence>
<evidence type="ECO:0000256" key="1">
    <source>
        <dbReference type="ARBA" id="ARBA00006135"/>
    </source>
</evidence>
<organism evidence="3">
    <name type="scientific">mine drainage metagenome</name>
    <dbReference type="NCBI Taxonomy" id="410659"/>
    <lineage>
        <taxon>unclassified sequences</taxon>
        <taxon>metagenomes</taxon>
        <taxon>ecological metagenomes</taxon>
    </lineage>
</organism>
<dbReference type="InterPro" id="IPR038161">
    <property type="entry name" value="VirB9/CagX/TrbG_C_sf"/>
</dbReference>
<dbReference type="Pfam" id="PF03524">
    <property type="entry name" value="CagX"/>
    <property type="match status" value="1"/>
</dbReference>
<dbReference type="Gene3D" id="2.60.40.2500">
    <property type="match status" value="1"/>
</dbReference>
<proteinExistence type="inferred from homology"/>
<dbReference type="CDD" id="cd06911">
    <property type="entry name" value="VirB9_CagX_TrbG"/>
    <property type="match status" value="1"/>
</dbReference>
<evidence type="ECO:0000256" key="2">
    <source>
        <dbReference type="ARBA" id="ARBA00022729"/>
    </source>
</evidence>
<reference evidence="3" key="1">
    <citation type="submission" date="2009-10" db="EMBL/GenBank/DDBJ databases">
        <title>Diversity of trophic interactions inside an arsenic-rich microbial ecosystem.</title>
        <authorList>
            <person name="Bertin P.N."/>
            <person name="Heinrich-Salmeron A."/>
            <person name="Pelletier E."/>
            <person name="Goulhen-Chollet F."/>
            <person name="Arsene-Ploetze F."/>
            <person name="Gallien S."/>
            <person name="Calteau A."/>
            <person name="Vallenet D."/>
            <person name="Casiot C."/>
            <person name="Chane-Woon-Ming B."/>
            <person name="Giloteaux L."/>
            <person name="Barakat M."/>
            <person name="Bonnefoy V."/>
            <person name="Bruneel O."/>
            <person name="Chandler M."/>
            <person name="Cleiss J."/>
            <person name="Duran R."/>
            <person name="Elbaz-Poulichet F."/>
            <person name="Fonknechten N."/>
            <person name="Lauga B."/>
            <person name="Mornico D."/>
            <person name="Ortet P."/>
            <person name="Schaeffer C."/>
            <person name="Siguier P."/>
            <person name="Alexander Thil Smith A."/>
            <person name="Van Dorsselaer A."/>
            <person name="Weissenbach J."/>
            <person name="Medigue C."/>
            <person name="Le Paslier D."/>
        </authorList>
    </citation>
    <scope>NUCLEOTIDE SEQUENCE</scope>
</reference>
<accession>E6QVD9</accession>
<evidence type="ECO:0000313" key="3">
    <source>
        <dbReference type="EMBL" id="CBI11212.1"/>
    </source>
</evidence>
<comment type="caution">
    <text evidence="3">The sequence shown here is derived from an EMBL/GenBank/DDBJ whole genome shotgun (WGS) entry which is preliminary data.</text>
</comment>
<dbReference type="InterPro" id="IPR033645">
    <property type="entry name" value="VirB9/CagX/TrbG_C"/>
</dbReference>
<gene>
    <name evidence="3" type="ORF">CARN7_2025</name>
</gene>
<protein>
    <submittedName>
        <fullName evidence="3">Putative Conjugal transfer protein TrbG/VirB9/CagX</fullName>
    </submittedName>
</protein>
<dbReference type="InterPro" id="IPR010258">
    <property type="entry name" value="Conjugal_tfr_TrbG/VirB9/CagX"/>
</dbReference>
<name>E6QVD9_9ZZZZ</name>
<keyword evidence="2" id="KW-0732">Signal</keyword>
<comment type="similarity">
    <text evidence="1">Belongs to the TrbG/VirB9 family.</text>
</comment>
<dbReference type="AlphaFoldDB" id="E6QVD9"/>
<dbReference type="EMBL" id="CABR01000128">
    <property type="protein sequence ID" value="CBI11212.1"/>
    <property type="molecule type" value="Genomic_DNA"/>
</dbReference>